<protein>
    <submittedName>
        <fullName evidence="2">NR LBD domain-containing protein</fullName>
    </submittedName>
</protein>
<accession>A0AC34FUK1</accession>
<proteinExistence type="predicted"/>
<evidence type="ECO:0000313" key="1">
    <source>
        <dbReference type="Proteomes" id="UP000887579"/>
    </source>
</evidence>
<reference evidence="2" key="1">
    <citation type="submission" date="2022-11" db="UniProtKB">
        <authorList>
            <consortium name="WormBaseParasite"/>
        </authorList>
    </citation>
    <scope>IDENTIFICATION</scope>
</reference>
<sequence length="442" mass="50423">MSSPDSGFDSSFSTIADIKFPDIKHYDAFYDDFEDSAPTSNIPFPVPISRNSETKEAPKICSICGESTNCCHYGILTTKEYICKRNGKCDIKKGERCRACRFSRCITAGMNPAAIKLPENVNIDTVMVHVEKHRKRILPSFNDDSEAVTDSQDSETSITVSNKLTPIFNQSRQSHEIDFLIFLELKVQKLRESNYNPAPLYFSRIEEILQRKTELRNSDRYIKPPTWPIEKGDLELMYNTAPPAGPPKRMWLAIDAILCIEMAKTLPFFDKLEKSDQLLLLKQVTLMNTILTQCYYSYAKHSDVIILPDGLTPIKFSLNGGNLGRDVYCRPIEPLKRINITKEEYVLLKTLVFCYPAVKDISEKGRKILEKEFEKYSKILLNHMQAQLGAAPGAVKYGQVIAILEALTHFSEKKKEHHIMMNMHRLAHTQHPALSILEEVHN</sequence>
<name>A0AC34FUK1_9BILA</name>
<evidence type="ECO:0000313" key="2">
    <source>
        <dbReference type="WBParaSite" id="ES5_v2.g20976.t1"/>
    </source>
</evidence>
<dbReference type="WBParaSite" id="ES5_v2.g20976.t1">
    <property type="protein sequence ID" value="ES5_v2.g20976.t1"/>
    <property type="gene ID" value="ES5_v2.g20976"/>
</dbReference>
<organism evidence="1 2">
    <name type="scientific">Panagrolaimus sp. ES5</name>
    <dbReference type="NCBI Taxonomy" id="591445"/>
    <lineage>
        <taxon>Eukaryota</taxon>
        <taxon>Metazoa</taxon>
        <taxon>Ecdysozoa</taxon>
        <taxon>Nematoda</taxon>
        <taxon>Chromadorea</taxon>
        <taxon>Rhabditida</taxon>
        <taxon>Tylenchina</taxon>
        <taxon>Panagrolaimomorpha</taxon>
        <taxon>Panagrolaimoidea</taxon>
        <taxon>Panagrolaimidae</taxon>
        <taxon>Panagrolaimus</taxon>
    </lineage>
</organism>
<dbReference type="Proteomes" id="UP000887579">
    <property type="component" value="Unplaced"/>
</dbReference>